<reference evidence="2" key="1">
    <citation type="submission" date="2022-07" db="EMBL/GenBank/DDBJ databases">
        <title>Chromosome-level genome of Muraenolepis orangiensis.</title>
        <authorList>
            <person name="Kim J."/>
        </authorList>
    </citation>
    <scope>NUCLEOTIDE SEQUENCE</scope>
    <source>
        <strain evidence="2">KU_S4_2022</strain>
        <tissue evidence="2">Muscle</tissue>
    </source>
</reference>
<feature type="region of interest" description="Disordered" evidence="1">
    <location>
        <begin position="80"/>
        <end position="121"/>
    </location>
</feature>
<evidence type="ECO:0000313" key="3">
    <source>
        <dbReference type="Proteomes" id="UP001148018"/>
    </source>
</evidence>
<organism evidence="2 3">
    <name type="scientific">Muraenolepis orangiensis</name>
    <name type="common">Patagonian moray cod</name>
    <dbReference type="NCBI Taxonomy" id="630683"/>
    <lineage>
        <taxon>Eukaryota</taxon>
        <taxon>Metazoa</taxon>
        <taxon>Chordata</taxon>
        <taxon>Craniata</taxon>
        <taxon>Vertebrata</taxon>
        <taxon>Euteleostomi</taxon>
        <taxon>Actinopterygii</taxon>
        <taxon>Neopterygii</taxon>
        <taxon>Teleostei</taxon>
        <taxon>Neoteleostei</taxon>
        <taxon>Acanthomorphata</taxon>
        <taxon>Zeiogadaria</taxon>
        <taxon>Gadariae</taxon>
        <taxon>Gadiformes</taxon>
        <taxon>Muraenolepidoidei</taxon>
        <taxon>Muraenolepididae</taxon>
        <taxon>Muraenolepis</taxon>
    </lineage>
</organism>
<proteinExistence type="predicted"/>
<evidence type="ECO:0000256" key="1">
    <source>
        <dbReference type="SAM" id="MobiDB-lite"/>
    </source>
</evidence>
<sequence>MRVEELETCIQSGYPSGREYAIYFRTRARLSDWNAAAQCDVFLTGLADYVKDELVPFDLPASLDGLIELASRVDQRVLARRQERRQSPASVMFPYPSGSQTFSVRPPFGGKKKSGPPPQHK</sequence>
<dbReference type="EMBL" id="JANIIK010000111">
    <property type="protein sequence ID" value="KAJ3595177.1"/>
    <property type="molecule type" value="Genomic_DNA"/>
</dbReference>
<dbReference type="InterPro" id="IPR032567">
    <property type="entry name" value="RTL1-rel"/>
</dbReference>
<dbReference type="PANTHER" id="PTHR15503:SF36">
    <property type="entry name" value="RETROTRANSPOSON GAG-LIKE PROTEIN 5"/>
    <property type="match status" value="1"/>
</dbReference>
<protein>
    <submittedName>
        <fullName evidence="2">Uncharacterized protein</fullName>
    </submittedName>
</protein>
<accession>A0A9Q0DVD5</accession>
<dbReference type="AlphaFoldDB" id="A0A9Q0DVD5"/>
<name>A0A9Q0DVD5_9TELE</name>
<keyword evidence="3" id="KW-1185">Reference proteome</keyword>
<gene>
    <name evidence="2" type="ORF">NHX12_004481</name>
</gene>
<dbReference type="PANTHER" id="PTHR15503">
    <property type="entry name" value="LDOC1 RELATED"/>
    <property type="match status" value="1"/>
</dbReference>
<feature type="compositionally biased region" description="Basic residues" evidence="1">
    <location>
        <begin position="110"/>
        <end position="121"/>
    </location>
</feature>
<comment type="caution">
    <text evidence="2">The sequence shown here is derived from an EMBL/GenBank/DDBJ whole genome shotgun (WGS) entry which is preliminary data.</text>
</comment>
<evidence type="ECO:0000313" key="2">
    <source>
        <dbReference type="EMBL" id="KAJ3595177.1"/>
    </source>
</evidence>
<dbReference type="OrthoDB" id="8963439at2759"/>
<dbReference type="Proteomes" id="UP001148018">
    <property type="component" value="Unassembled WGS sequence"/>
</dbReference>